<dbReference type="InterPro" id="IPR036134">
    <property type="entry name" value="Crypto/Photolyase_FAD-like_sf"/>
</dbReference>
<name>A0A246F5N0_PSENT</name>
<dbReference type="Gene3D" id="1.10.10.1710">
    <property type="entry name" value="Deoxyribodipyrimidine photolyase-related"/>
    <property type="match status" value="1"/>
</dbReference>
<protein>
    <submittedName>
        <fullName evidence="1">Cryptochrome/photolyase family protein</fullName>
    </submittedName>
</protein>
<dbReference type="PANTHER" id="PTHR38657">
    <property type="entry name" value="SLR1343 PROTEIN"/>
    <property type="match status" value="1"/>
</dbReference>
<dbReference type="GO" id="GO:0016829">
    <property type="term" value="F:lyase activity"/>
    <property type="evidence" value="ECO:0007669"/>
    <property type="project" value="UniProtKB-KW"/>
</dbReference>
<dbReference type="PANTHER" id="PTHR38657:SF1">
    <property type="entry name" value="SLR1343 PROTEIN"/>
    <property type="match status" value="1"/>
</dbReference>
<dbReference type="EMBL" id="NJBA01000009">
    <property type="protein sequence ID" value="OWP48514.1"/>
    <property type="molecule type" value="Genomic_DNA"/>
</dbReference>
<reference evidence="1 2" key="1">
    <citation type="submission" date="2017-06" db="EMBL/GenBank/DDBJ databases">
        <title>Draft genome of Pseudomonas nitroreducens DF05.</title>
        <authorList>
            <person name="Iyer R."/>
        </authorList>
    </citation>
    <scope>NUCLEOTIDE SEQUENCE [LARGE SCALE GENOMIC DNA]</scope>
    <source>
        <strain evidence="1 2">DF05</strain>
    </source>
</reference>
<dbReference type="InterPro" id="IPR007357">
    <property type="entry name" value="PhrB-like"/>
</dbReference>
<dbReference type="Gene3D" id="1.25.40.80">
    <property type="match status" value="1"/>
</dbReference>
<evidence type="ECO:0000313" key="1">
    <source>
        <dbReference type="EMBL" id="OWP48514.1"/>
    </source>
</evidence>
<dbReference type="Pfam" id="PF04244">
    <property type="entry name" value="DPRP"/>
    <property type="match status" value="1"/>
</dbReference>
<organism evidence="1 2">
    <name type="scientific">Pseudomonas nitroreducens</name>
    <dbReference type="NCBI Taxonomy" id="46680"/>
    <lineage>
        <taxon>Bacteria</taxon>
        <taxon>Pseudomonadati</taxon>
        <taxon>Pseudomonadota</taxon>
        <taxon>Gammaproteobacteria</taxon>
        <taxon>Pseudomonadales</taxon>
        <taxon>Pseudomonadaceae</taxon>
        <taxon>Pseudomonas</taxon>
    </lineage>
</organism>
<accession>A0A246F5N0</accession>
<dbReference type="STRING" id="46680.GCA_000807755_06721"/>
<dbReference type="Proteomes" id="UP000198145">
    <property type="component" value="Unassembled WGS sequence"/>
</dbReference>
<dbReference type="SUPFAM" id="SSF48173">
    <property type="entry name" value="Cryptochrome/photolyase FAD-binding domain"/>
    <property type="match status" value="1"/>
</dbReference>
<proteinExistence type="predicted"/>
<dbReference type="Gene3D" id="3.40.50.620">
    <property type="entry name" value="HUPs"/>
    <property type="match status" value="1"/>
</dbReference>
<dbReference type="eggNOG" id="COG3046">
    <property type="taxonomic scope" value="Bacteria"/>
</dbReference>
<gene>
    <name evidence="1" type="ORF">CEG18_24315</name>
</gene>
<comment type="caution">
    <text evidence="1">The sequence shown here is derived from an EMBL/GenBank/DDBJ whole genome shotgun (WGS) entry which is preliminary data.</text>
</comment>
<evidence type="ECO:0000313" key="2">
    <source>
        <dbReference type="Proteomes" id="UP000198145"/>
    </source>
</evidence>
<dbReference type="InterPro" id="IPR014729">
    <property type="entry name" value="Rossmann-like_a/b/a_fold"/>
</dbReference>
<dbReference type="RefSeq" id="WP_088421081.1">
    <property type="nucleotide sequence ID" value="NZ_NJBA01000009.1"/>
</dbReference>
<dbReference type="AlphaFoldDB" id="A0A246F5N0"/>
<keyword evidence="1" id="KW-0456">Lyase</keyword>
<sequence length="513" mass="58779">MTRKPRRLGLLLGDQLSFDLSLFDALDPAQDAILMAEVDQEARYVPHHPQKIVLIFSAMRHFAQALRERGWQVIYVTLDDPDNSGSIRGEVERWHAALGEPQVHFTECGEWRLEQALRNGWVPLIWHEDRRFLCSRDAFARWAGSRRQLRMEHFYRDMRRRTGLLMEPDGQPVGGAWNLDGDNRKPLPRGLRGPFAARFAKDRITGDVMQLVGARFSSHYGHLEGFDYPVTHAQAQELWQHFLEFSLPAFGDYQDAMAEGEPFLFHARISAALNIGLLDVRQLAGDVEQAYRQGRAPLNAAEGFIRQLIGWREYVRGIYWLRMPDYAQLNVLGNRRPLPEFYWTGKTDMRCMAQAIGQTLELGYAHHIQRLMVTGNFALLAGIAPAAICDWYLAVYLDAFDWVELPNTLGMVMHADGGYLGSKPYCASGRYIQRMSDHCGSCRYRVDKATGDDACPFNALYWHFLMRHRERLGANPRLALAYRNLQRMDEARSLALWQRGEALLARLDAGQAL</sequence>
<dbReference type="InterPro" id="IPR052551">
    <property type="entry name" value="UV-DNA_repair_photolyase"/>
</dbReference>
<dbReference type="Gene3D" id="1.10.579.10">
    <property type="entry name" value="DNA Cyclobutane Dipyrimidine Photolyase, subunit A, domain 3"/>
    <property type="match status" value="1"/>
</dbReference>